<keyword evidence="4 7" id="KW-0489">Methyltransferase</keyword>
<reference evidence="11" key="1">
    <citation type="submission" date="2017-01" db="EMBL/GenBank/DDBJ databases">
        <title>Comparative genomics of anhydrobiosis in the tardigrade Hypsibius dujardini.</title>
        <authorList>
            <person name="Yoshida Y."/>
            <person name="Koutsovoulos G."/>
            <person name="Laetsch D."/>
            <person name="Stevens L."/>
            <person name="Kumar S."/>
            <person name="Horikawa D."/>
            <person name="Ishino K."/>
            <person name="Komine S."/>
            <person name="Tomita M."/>
            <person name="Blaxter M."/>
            <person name="Arakawa K."/>
        </authorList>
    </citation>
    <scope>NUCLEOTIDE SEQUENCE [LARGE SCALE GENOMIC DNA]</scope>
    <source>
        <strain evidence="11">Z151</strain>
    </source>
</reference>
<dbReference type="EC" id="2.1.1.233" evidence="7"/>
<dbReference type="Pfam" id="PF04072">
    <property type="entry name" value="LCM"/>
    <property type="match status" value="1"/>
</dbReference>
<feature type="binding site" evidence="8">
    <location>
        <position position="221"/>
    </location>
    <ligand>
        <name>S-adenosyl-L-methionine</name>
        <dbReference type="ChEBI" id="CHEBI:59789"/>
    </ligand>
</feature>
<evidence type="ECO:0000256" key="8">
    <source>
        <dbReference type="PIRSR" id="PIRSR016305-1"/>
    </source>
</evidence>
<feature type="region of interest" description="Disordered" evidence="9">
    <location>
        <begin position="1"/>
        <end position="29"/>
    </location>
</feature>
<dbReference type="Proteomes" id="UP000192578">
    <property type="component" value="Unassembled WGS sequence"/>
</dbReference>
<dbReference type="GO" id="GO:0032259">
    <property type="term" value="P:methylation"/>
    <property type="evidence" value="ECO:0007669"/>
    <property type="project" value="UniProtKB-KW"/>
</dbReference>
<evidence type="ECO:0000256" key="5">
    <source>
        <dbReference type="ARBA" id="ARBA00022679"/>
    </source>
</evidence>
<dbReference type="AlphaFoldDB" id="A0A1W0WKG3"/>
<dbReference type="SUPFAM" id="SSF53335">
    <property type="entry name" value="S-adenosyl-L-methionine-dependent methyltransferases"/>
    <property type="match status" value="1"/>
</dbReference>
<feature type="binding site" evidence="8">
    <location>
        <position position="118"/>
    </location>
    <ligand>
        <name>S-adenosyl-L-methionine</name>
        <dbReference type="ChEBI" id="CHEBI:59789"/>
    </ligand>
</feature>
<name>A0A1W0WKG3_HYPEX</name>
<sequence>MDPPATTPHPRNMPRTNSQSPALTPESDTVNSIPDENIIQTNEEASLCKLDAVKLGYWQDPYLPMMVHGSLRHERKAPDMYKGYYARVKCVERLVLQFIAAVRRARGPDAVVQIVNLGAGYDTLYWRLHANAELVRQGKMRVVDLDLLPVTTKKCHFIRGHKQLMDLLIGEVRDGEVAHGELHSDEYDLISSDIRDTLQIERKLMDNCKLDPKQPTLFIAECVLIYMSTGSTKQLLSWIAKTFHTAAFINYEQVHMDDHFGQIMFDALKAQGCLLADADSCKSLEMHEQRFLKTGWDGAQAADMNQMCGSLPQADVDRVDRIAMIDEPEVLRQLFAHYSITWAQKGGADIGLDKIRLV</sequence>
<feature type="binding site" evidence="8">
    <location>
        <begin position="193"/>
        <end position="194"/>
    </location>
    <ligand>
        <name>S-adenosyl-L-methionine</name>
        <dbReference type="ChEBI" id="CHEBI:59789"/>
    </ligand>
</feature>
<organism evidence="10 11">
    <name type="scientific">Hypsibius exemplaris</name>
    <name type="common">Freshwater tardigrade</name>
    <dbReference type="NCBI Taxonomy" id="2072580"/>
    <lineage>
        <taxon>Eukaryota</taxon>
        <taxon>Metazoa</taxon>
        <taxon>Ecdysozoa</taxon>
        <taxon>Tardigrada</taxon>
        <taxon>Eutardigrada</taxon>
        <taxon>Parachela</taxon>
        <taxon>Hypsibioidea</taxon>
        <taxon>Hypsibiidae</taxon>
        <taxon>Hypsibius</taxon>
    </lineage>
</organism>
<dbReference type="GO" id="GO:0005829">
    <property type="term" value="C:cytosol"/>
    <property type="evidence" value="ECO:0007669"/>
    <property type="project" value="TreeGrafter"/>
</dbReference>
<dbReference type="PIRSF" id="PIRSF016305">
    <property type="entry name" value="LCM_mtfrase"/>
    <property type="match status" value="1"/>
</dbReference>
<dbReference type="GO" id="GO:0009966">
    <property type="term" value="P:regulation of signal transduction"/>
    <property type="evidence" value="ECO:0007669"/>
    <property type="project" value="UniProtKB-ARBA"/>
</dbReference>
<dbReference type="InterPro" id="IPR007213">
    <property type="entry name" value="Ppm1/Ppm2/Tcmp"/>
</dbReference>
<dbReference type="FunFam" id="3.40.50.150:FF:000092">
    <property type="entry name" value="Leucine carboxyl methyltransferase 1"/>
    <property type="match status" value="1"/>
</dbReference>
<dbReference type="PANTHER" id="PTHR13600:SF33">
    <property type="entry name" value="LEUCINE CARBOXYL METHYLTRANSFERASE 1"/>
    <property type="match status" value="1"/>
</dbReference>
<evidence type="ECO:0000256" key="7">
    <source>
        <dbReference type="PIRNR" id="PIRNR016305"/>
    </source>
</evidence>
<dbReference type="PANTHER" id="PTHR13600">
    <property type="entry name" value="LEUCINE CARBOXYL METHYLTRANSFERASE"/>
    <property type="match status" value="1"/>
</dbReference>
<gene>
    <name evidence="10" type="ORF">BV898_10184</name>
</gene>
<evidence type="ECO:0000256" key="9">
    <source>
        <dbReference type="SAM" id="MobiDB-lite"/>
    </source>
</evidence>
<comment type="similarity">
    <text evidence="3 7">Belongs to the methyltransferase superfamily. LCMT family.</text>
</comment>
<accession>A0A1W0WKG3</accession>
<keyword evidence="5 7" id="KW-0808">Transferase</keyword>
<evidence type="ECO:0000313" key="11">
    <source>
        <dbReference type="Proteomes" id="UP000192578"/>
    </source>
</evidence>
<comment type="function">
    <text evidence="2 7">Methylates the carboxyl group of the C-terminal leucine residue of protein phosphatase 2A catalytic subunits to form alpha-leucine ester residues.</text>
</comment>
<evidence type="ECO:0000256" key="1">
    <source>
        <dbReference type="ARBA" id="ARBA00000724"/>
    </source>
</evidence>
<evidence type="ECO:0000256" key="3">
    <source>
        <dbReference type="ARBA" id="ARBA00010703"/>
    </source>
</evidence>
<dbReference type="EMBL" id="MTYJ01000085">
    <property type="protein sequence ID" value="OQV15711.1"/>
    <property type="molecule type" value="Genomic_DNA"/>
</dbReference>
<protein>
    <recommendedName>
        <fullName evidence="7">Leucine carboxyl methyltransferase 1</fullName>
        <ecNumber evidence="7">2.1.1.233</ecNumber>
    </recommendedName>
</protein>
<comment type="catalytic activity">
    <reaction evidence="1 7">
        <text>[phosphatase 2A protein]-C-terminal L-leucine + S-adenosyl-L-methionine = [phosphatase 2A protein]-C-terminal L-leucine methyl ester + S-adenosyl-L-homocysteine</text>
        <dbReference type="Rhea" id="RHEA:48544"/>
        <dbReference type="Rhea" id="RHEA-COMP:12134"/>
        <dbReference type="Rhea" id="RHEA-COMP:12135"/>
        <dbReference type="ChEBI" id="CHEBI:57856"/>
        <dbReference type="ChEBI" id="CHEBI:59789"/>
        <dbReference type="ChEBI" id="CHEBI:90516"/>
        <dbReference type="ChEBI" id="CHEBI:90517"/>
        <dbReference type="EC" id="2.1.1.233"/>
    </reaction>
</comment>
<comment type="caution">
    <text evidence="10">The sequence shown here is derived from an EMBL/GenBank/DDBJ whole genome shotgun (WGS) entry which is preliminary data.</text>
</comment>
<keyword evidence="11" id="KW-1185">Reference proteome</keyword>
<feature type="compositionally biased region" description="Polar residues" evidence="9">
    <location>
        <begin position="14"/>
        <end position="29"/>
    </location>
</feature>
<dbReference type="InterPro" id="IPR029063">
    <property type="entry name" value="SAM-dependent_MTases_sf"/>
</dbReference>
<feature type="binding site" evidence="8">
    <location>
        <position position="87"/>
    </location>
    <ligand>
        <name>S-adenosyl-L-methionine</name>
        <dbReference type="ChEBI" id="CHEBI:59789"/>
    </ligand>
</feature>
<dbReference type="GO" id="GO:0018423">
    <property type="term" value="F:protein C-terminal leucine carboxyl O-methyltransferase activity"/>
    <property type="evidence" value="ECO:0007669"/>
    <property type="project" value="UniProtKB-EC"/>
</dbReference>
<keyword evidence="6 7" id="KW-0949">S-adenosyl-L-methionine</keyword>
<proteinExistence type="inferred from homology"/>
<dbReference type="OrthoDB" id="203237at2759"/>
<evidence type="ECO:0000313" key="10">
    <source>
        <dbReference type="EMBL" id="OQV15711.1"/>
    </source>
</evidence>
<dbReference type="Gene3D" id="3.40.50.150">
    <property type="entry name" value="Vaccinia Virus protein VP39"/>
    <property type="match status" value="1"/>
</dbReference>
<evidence type="ECO:0000256" key="2">
    <source>
        <dbReference type="ARBA" id="ARBA00003455"/>
    </source>
</evidence>
<dbReference type="InterPro" id="IPR016651">
    <property type="entry name" value="LCMT1"/>
</dbReference>
<evidence type="ECO:0000256" key="6">
    <source>
        <dbReference type="ARBA" id="ARBA00022691"/>
    </source>
</evidence>
<evidence type="ECO:0000256" key="4">
    <source>
        <dbReference type="ARBA" id="ARBA00022603"/>
    </source>
</evidence>